<proteinExistence type="predicted"/>
<accession>J7KKY3</accession>
<name>J7KKY3_9CAUD</name>
<evidence type="ECO:0000313" key="2">
    <source>
        <dbReference type="Proteomes" id="UP000003802"/>
    </source>
</evidence>
<reference evidence="1 2" key="1">
    <citation type="journal article" date="2012" name="J. Virol.">
        <title>Complete Genomic Sequence of Erwinia amylovora Phage PhiEaH2.</title>
        <authorList>
            <person name="Domotor D."/>
            <person name="Becsagh P."/>
            <person name="Rakhely G."/>
            <person name="Schneider G."/>
            <person name="Kovacs T."/>
        </authorList>
    </citation>
    <scope>NUCLEOTIDE SEQUENCE [LARGE SCALE GENOMIC DNA]</scope>
</reference>
<organism evidence="1 2">
    <name type="scientific">Erwinia phage phiEaH2</name>
    <dbReference type="NCBI Taxonomy" id="1029988"/>
    <lineage>
        <taxon>Viruses</taxon>
        <taxon>Duplodnaviria</taxon>
        <taxon>Heunggongvirae</taxon>
        <taxon>Uroviricota</taxon>
        <taxon>Caudoviricetes</taxon>
        <taxon>Chimalliviridae</taxon>
        <taxon>Erskinevirus</taxon>
        <taxon>Erskinevirus EaH2</taxon>
    </lineage>
</organism>
<dbReference type="GeneID" id="14297421"/>
<dbReference type="KEGG" id="vg:14297421"/>
<dbReference type="RefSeq" id="YP_007237910.1">
    <property type="nucleotide sequence ID" value="NC_019929.1"/>
</dbReference>
<keyword evidence="2" id="KW-1185">Reference proteome</keyword>
<dbReference type="Proteomes" id="UP000003802">
    <property type="component" value="Segment"/>
</dbReference>
<sequence>MRHAFAREHGLVLLGSAVVQRAKSFRVFTNRFTSNNS</sequence>
<dbReference type="EMBL" id="JX316028">
    <property type="protein sequence ID" value="AFQ96805.1"/>
    <property type="molecule type" value="Genomic_DNA"/>
</dbReference>
<evidence type="ECO:0000313" key="1">
    <source>
        <dbReference type="EMBL" id="AFQ96805.1"/>
    </source>
</evidence>
<protein>
    <submittedName>
        <fullName evidence="1">Uncharacterized protein</fullName>
    </submittedName>
</protein>